<sequence>MLRYFLTSSPSLSSNIGGSISIGIMASVPYTNVKGGSLVEDCAV</sequence>
<organism evidence="1 2">
    <name type="scientific">Trifolium medium</name>
    <dbReference type="NCBI Taxonomy" id="97028"/>
    <lineage>
        <taxon>Eukaryota</taxon>
        <taxon>Viridiplantae</taxon>
        <taxon>Streptophyta</taxon>
        <taxon>Embryophyta</taxon>
        <taxon>Tracheophyta</taxon>
        <taxon>Spermatophyta</taxon>
        <taxon>Magnoliopsida</taxon>
        <taxon>eudicotyledons</taxon>
        <taxon>Gunneridae</taxon>
        <taxon>Pentapetalae</taxon>
        <taxon>rosids</taxon>
        <taxon>fabids</taxon>
        <taxon>Fabales</taxon>
        <taxon>Fabaceae</taxon>
        <taxon>Papilionoideae</taxon>
        <taxon>50 kb inversion clade</taxon>
        <taxon>NPAAA clade</taxon>
        <taxon>Hologalegina</taxon>
        <taxon>IRL clade</taxon>
        <taxon>Trifolieae</taxon>
        <taxon>Trifolium</taxon>
    </lineage>
</organism>
<dbReference type="Proteomes" id="UP000265520">
    <property type="component" value="Unassembled WGS sequence"/>
</dbReference>
<keyword evidence="2" id="KW-1185">Reference proteome</keyword>
<evidence type="ECO:0000313" key="2">
    <source>
        <dbReference type="Proteomes" id="UP000265520"/>
    </source>
</evidence>
<comment type="caution">
    <text evidence="1">The sequence shown here is derived from an EMBL/GenBank/DDBJ whole genome shotgun (WGS) entry which is preliminary data.</text>
</comment>
<reference evidence="1 2" key="1">
    <citation type="journal article" date="2018" name="Front. Plant Sci.">
        <title>Red Clover (Trifolium pratense) and Zigzag Clover (T. medium) - A Picture of Genomic Similarities and Differences.</title>
        <authorList>
            <person name="Dluhosova J."/>
            <person name="Istvanek J."/>
            <person name="Nedelnik J."/>
            <person name="Repkova J."/>
        </authorList>
    </citation>
    <scope>NUCLEOTIDE SEQUENCE [LARGE SCALE GENOMIC DNA]</scope>
    <source>
        <strain evidence="2">cv. 10/8</strain>
        <tissue evidence="1">Leaf</tissue>
    </source>
</reference>
<protein>
    <submittedName>
        <fullName evidence="1">Uncharacterized protein</fullName>
    </submittedName>
</protein>
<accession>A0A392V6X5</accession>
<dbReference type="EMBL" id="LXQA011081558">
    <property type="protein sequence ID" value="MCI84046.1"/>
    <property type="molecule type" value="Genomic_DNA"/>
</dbReference>
<dbReference type="AlphaFoldDB" id="A0A392V6X5"/>
<name>A0A392V6X5_9FABA</name>
<feature type="non-terminal residue" evidence="1">
    <location>
        <position position="44"/>
    </location>
</feature>
<evidence type="ECO:0000313" key="1">
    <source>
        <dbReference type="EMBL" id="MCI84046.1"/>
    </source>
</evidence>
<proteinExistence type="predicted"/>